<keyword evidence="3" id="KW-1185">Reference proteome</keyword>
<evidence type="ECO:0008006" key="4">
    <source>
        <dbReference type="Google" id="ProtNLM"/>
    </source>
</evidence>
<feature type="region of interest" description="Disordered" evidence="1">
    <location>
        <begin position="200"/>
        <end position="257"/>
    </location>
</feature>
<accession>A0A8H4IM92</accession>
<feature type="compositionally biased region" description="Basic residues" evidence="1">
    <location>
        <begin position="237"/>
        <end position="247"/>
    </location>
</feature>
<dbReference type="AlphaFoldDB" id="A0A8H4IM92"/>
<comment type="caution">
    <text evidence="2">The sequence shown here is derived from an EMBL/GenBank/DDBJ whole genome shotgun (WGS) entry which is preliminary data.</text>
</comment>
<reference evidence="2" key="1">
    <citation type="submission" date="2020-04" db="EMBL/GenBank/DDBJ databases">
        <title>Genome Assembly and Annotation of Botryosphaeria dothidea sdau 11-99, a Latent Pathogen of Apple Fruit Ring Rot in China.</title>
        <authorList>
            <person name="Yu C."/>
            <person name="Diao Y."/>
            <person name="Lu Q."/>
            <person name="Zhao J."/>
            <person name="Cui S."/>
            <person name="Peng C."/>
            <person name="He B."/>
            <person name="Liu H."/>
        </authorList>
    </citation>
    <scope>NUCLEOTIDE SEQUENCE [LARGE SCALE GENOMIC DNA]</scope>
    <source>
        <strain evidence="2">Sdau11-99</strain>
    </source>
</reference>
<dbReference type="EMBL" id="WWBZ02000073">
    <property type="protein sequence ID" value="KAF4301788.1"/>
    <property type="molecule type" value="Genomic_DNA"/>
</dbReference>
<gene>
    <name evidence="2" type="ORF">GTA08_BOTSDO09605</name>
</gene>
<feature type="compositionally biased region" description="Basic and acidic residues" evidence="1">
    <location>
        <begin position="200"/>
        <end position="212"/>
    </location>
</feature>
<dbReference type="OrthoDB" id="3919008at2759"/>
<proteinExistence type="predicted"/>
<evidence type="ECO:0000313" key="3">
    <source>
        <dbReference type="Proteomes" id="UP000572817"/>
    </source>
</evidence>
<sequence>MSNGNVRNLPRRQRQALLKGPTVTIELDAGEGNPRTLIAVPRAALKAFSTVAADLLSDPRDTNLLLPQGMAAPAALRYVVEWIPRACDSADFMPIKRKDDFKHNVRIYQAAQSLGITEALTTIGGWLNLRISSFEKQPWSWEDTLDMLVTLPKDAAIIDRLIEKVALARRRKLLSPDFCASLSAFLLKCPELAARFRVEDDPQLRQEKRQRNGDSPPASDDRSSSNGSENRAPDTRKRSRGGRKHRRSAENKRKSFDYSNNRILSDADVDFLMGRL</sequence>
<evidence type="ECO:0000256" key="1">
    <source>
        <dbReference type="SAM" id="MobiDB-lite"/>
    </source>
</evidence>
<organism evidence="2 3">
    <name type="scientific">Botryosphaeria dothidea</name>
    <dbReference type="NCBI Taxonomy" id="55169"/>
    <lineage>
        <taxon>Eukaryota</taxon>
        <taxon>Fungi</taxon>
        <taxon>Dikarya</taxon>
        <taxon>Ascomycota</taxon>
        <taxon>Pezizomycotina</taxon>
        <taxon>Dothideomycetes</taxon>
        <taxon>Dothideomycetes incertae sedis</taxon>
        <taxon>Botryosphaeriales</taxon>
        <taxon>Botryosphaeriaceae</taxon>
        <taxon>Botryosphaeria</taxon>
    </lineage>
</organism>
<evidence type="ECO:0000313" key="2">
    <source>
        <dbReference type="EMBL" id="KAF4301788.1"/>
    </source>
</evidence>
<protein>
    <recommendedName>
        <fullName evidence="4">BTB domain-containing protein</fullName>
    </recommendedName>
</protein>
<dbReference type="Proteomes" id="UP000572817">
    <property type="component" value="Unassembled WGS sequence"/>
</dbReference>
<name>A0A8H4IM92_9PEZI</name>